<comment type="caution">
    <text evidence="3">The sequence shown here is derived from an EMBL/GenBank/DDBJ whole genome shotgun (WGS) entry which is preliminary data.</text>
</comment>
<dbReference type="EMBL" id="JBJUIK010000015">
    <property type="protein sequence ID" value="KAL3501628.1"/>
    <property type="molecule type" value="Genomic_DNA"/>
</dbReference>
<feature type="compositionally biased region" description="Basic and acidic residues" evidence="1">
    <location>
        <begin position="273"/>
        <end position="295"/>
    </location>
</feature>
<evidence type="ECO:0000313" key="3">
    <source>
        <dbReference type="EMBL" id="KAL3501628.1"/>
    </source>
</evidence>
<feature type="compositionally biased region" description="Acidic residues" evidence="1">
    <location>
        <begin position="261"/>
        <end position="272"/>
    </location>
</feature>
<dbReference type="PANTHER" id="PTHR31973:SF187">
    <property type="entry name" value="MUTATOR TRANSPOSASE MUDRA PROTEIN"/>
    <property type="match status" value="1"/>
</dbReference>
<dbReference type="AlphaFoldDB" id="A0ABD2Y2C0"/>
<proteinExistence type="predicted"/>
<sequence>MNKNKFSLSKDQEYRAKRLALSMIHRSEEDQYNKLNDYIHEVKRSNPGTTVVIKMVNGYCDTSTNRLKFQRLYIVLQLREGFLAGCRPLFGLDGTILKGPSGGMLLTAVGIDTNNGFFPFAYATCERENKDSWAWFLNLLKEDLMMERDSEWTLMSDTKKGLYRHVKLYSQMLTTANNSTEVSLRCYHWGKCKHEPSATYEGREITVFDEVELYGISIFDLDRKVEQAEVYGHKRYYVLIEEHGFRELTHSRELQEHYEDTGNDEDDQSLEGEDGRGDENDRGGGDKGTGDRGTEEAGTGSDKGTGAKGAEEAGDSDFSRKDSDYEEEHDDEEYEENVDHEAEWLGVAKQ</sequence>
<keyword evidence="4" id="KW-1185">Reference proteome</keyword>
<accession>A0ABD2Y2C0</accession>
<dbReference type="InterPro" id="IPR018289">
    <property type="entry name" value="MULE_transposase_dom"/>
</dbReference>
<feature type="domain" description="MULE transposase" evidence="2">
    <location>
        <begin position="91"/>
        <end position="163"/>
    </location>
</feature>
<feature type="region of interest" description="Disordered" evidence="1">
    <location>
        <begin position="258"/>
        <end position="350"/>
    </location>
</feature>
<name>A0ABD2Y2C0_9GENT</name>
<dbReference type="PANTHER" id="PTHR31973">
    <property type="entry name" value="POLYPROTEIN, PUTATIVE-RELATED"/>
    <property type="match status" value="1"/>
</dbReference>
<dbReference type="Pfam" id="PF10551">
    <property type="entry name" value="MULE"/>
    <property type="match status" value="1"/>
</dbReference>
<evidence type="ECO:0000256" key="1">
    <source>
        <dbReference type="SAM" id="MobiDB-lite"/>
    </source>
</evidence>
<gene>
    <name evidence="3" type="ORF">ACH5RR_036077</name>
</gene>
<protein>
    <recommendedName>
        <fullName evidence="2">MULE transposase domain-containing protein</fullName>
    </recommendedName>
</protein>
<organism evidence="3 4">
    <name type="scientific">Cinchona calisaya</name>
    <dbReference type="NCBI Taxonomy" id="153742"/>
    <lineage>
        <taxon>Eukaryota</taxon>
        <taxon>Viridiplantae</taxon>
        <taxon>Streptophyta</taxon>
        <taxon>Embryophyta</taxon>
        <taxon>Tracheophyta</taxon>
        <taxon>Spermatophyta</taxon>
        <taxon>Magnoliopsida</taxon>
        <taxon>eudicotyledons</taxon>
        <taxon>Gunneridae</taxon>
        <taxon>Pentapetalae</taxon>
        <taxon>asterids</taxon>
        <taxon>lamiids</taxon>
        <taxon>Gentianales</taxon>
        <taxon>Rubiaceae</taxon>
        <taxon>Cinchonoideae</taxon>
        <taxon>Cinchoneae</taxon>
        <taxon>Cinchona</taxon>
    </lineage>
</organism>
<evidence type="ECO:0000313" key="4">
    <source>
        <dbReference type="Proteomes" id="UP001630127"/>
    </source>
</evidence>
<dbReference type="Proteomes" id="UP001630127">
    <property type="component" value="Unassembled WGS sequence"/>
</dbReference>
<reference evidence="3 4" key="1">
    <citation type="submission" date="2024-11" db="EMBL/GenBank/DDBJ databases">
        <title>A near-complete genome assembly of Cinchona calisaya.</title>
        <authorList>
            <person name="Lian D.C."/>
            <person name="Zhao X.W."/>
            <person name="Wei L."/>
        </authorList>
    </citation>
    <scope>NUCLEOTIDE SEQUENCE [LARGE SCALE GENOMIC DNA]</scope>
    <source>
        <tissue evidence="3">Nenye</tissue>
    </source>
</reference>
<evidence type="ECO:0000259" key="2">
    <source>
        <dbReference type="Pfam" id="PF10551"/>
    </source>
</evidence>
<feature type="compositionally biased region" description="Acidic residues" evidence="1">
    <location>
        <begin position="324"/>
        <end position="336"/>
    </location>
</feature>